<reference evidence="1 2" key="2">
    <citation type="journal article" date="2009" name="Genome Res.">
        <title>Ortho-proteogenomics: multiple proteomes investigation through orthology and a new MS-based protocol.</title>
        <authorList>
            <person name="Gallien S."/>
            <person name="Perrodou E."/>
            <person name="Carapito C."/>
            <person name="Deshayes C."/>
            <person name="Reyrat J.M."/>
            <person name="Van Dorsselaer A."/>
            <person name="Poch O."/>
            <person name="Schaeffer C."/>
            <person name="Lecompte O."/>
        </authorList>
    </citation>
    <scope>NUCLEOTIDE SEQUENCE [LARGE SCALE GENOMIC DNA]</scope>
    <source>
        <strain evidence="2">ATCC 700084 / mc(2)155</strain>
    </source>
</reference>
<evidence type="ECO:0000313" key="2">
    <source>
        <dbReference type="Proteomes" id="UP000006158"/>
    </source>
</evidence>
<evidence type="ECO:0000313" key="1">
    <source>
        <dbReference type="EMBL" id="AFP41465.1"/>
    </source>
</evidence>
<dbReference type="PATRIC" id="fig|246196.56.peg.5134"/>
<proteinExistence type="predicted"/>
<dbReference type="EMBL" id="CP001663">
    <property type="protein sequence ID" value="AFP41465.1"/>
    <property type="molecule type" value="Genomic_DNA"/>
</dbReference>
<reference evidence="1 2" key="1">
    <citation type="journal article" date="2007" name="Genome Biol.">
        <title>Interrupted coding sequences in Mycobacterium smegmatis: authentic mutations or sequencing errors?</title>
        <authorList>
            <person name="Deshayes C."/>
            <person name="Perrodou E."/>
            <person name="Gallien S."/>
            <person name="Euphrasie D."/>
            <person name="Schaeffer C."/>
            <person name="Van-Dorsselaer A."/>
            <person name="Poch O."/>
            <person name="Lecompte O."/>
            <person name="Reyrat J.M."/>
        </authorList>
    </citation>
    <scope>NUCLEOTIDE SEQUENCE [LARGE SCALE GENOMIC DNA]</scope>
    <source>
        <strain evidence="2">ATCC 700084 / mc(2)155</strain>
    </source>
</reference>
<dbReference type="InterPro" id="IPR009409">
    <property type="entry name" value="DUF1059"/>
</dbReference>
<protein>
    <recommendedName>
        <fullName evidence="3">DUF1059 domain-containing protein</fullName>
    </recommendedName>
</protein>
<sequence>MPFVFLCNGEHMAKTHLNCPCGEAIVGTDEDDLVEKAQAHLAESHPGREYDREMILFMAY</sequence>
<dbReference type="Proteomes" id="UP000006158">
    <property type="component" value="Chromosome"/>
</dbReference>
<dbReference type="KEGG" id="msg:MSMEI_5021"/>
<name>I7FJG2_MYCS2</name>
<organism evidence="1 2">
    <name type="scientific">Mycolicibacterium smegmatis (strain ATCC 700084 / mc(2)155)</name>
    <name type="common">Mycobacterium smegmatis</name>
    <dbReference type="NCBI Taxonomy" id="246196"/>
    <lineage>
        <taxon>Bacteria</taxon>
        <taxon>Bacillati</taxon>
        <taxon>Actinomycetota</taxon>
        <taxon>Actinomycetes</taxon>
        <taxon>Mycobacteriales</taxon>
        <taxon>Mycobacteriaceae</taxon>
        <taxon>Mycolicibacterium</taxon>
    </lineage>
</organism>
<dbReference type="Pfam" id="PF06348">
    <property type="entry name" value="DUF1059"/>
    <property type="match status" value="1"/>
</dbReference>
<accession>I7FJG2</accession>
<dbReference type="AlphaFoldDB" id="I7FJG2"/>
<evidence type="ECO:0008006" key="3">
    <source>
        <dbReference type="Google" id="ProtNLM"/>
    </source>
</evidence>
<gene>
    <name evidence="1" type="ordered locus">MSMEI_5021</name>
</gene>